<dbReference type="InterPro" id="IPR007793">
    <property type="entry name" value="DivIVA_fam"/>
</dbReference>
<dbReference type="GO" id="GO:0005737">
    <property type="term" value="C:cytoplasm"/>
    <property type="evidence" value="ECO:0007669"/>
    <property type="project" value="UniProtKB-SubCell"/>
</dbReference>
<dbReference type="PANTHER" id="PTHR35794">
    <property type="entry name" value="CELL DIVISION PROTEIN DIVIVA"/>
    <property type="match status" value="1"/>
</dbReference>
<keyword evidence="3" id="KW-0963">Cytoplasm</keyword>
<organism evidence="9 10">
    <name type="scientific">Lacticaseibacillus saniviri JCM 17471 = DSM 24301</name>
    <dbReference type="NCBI Taxonomy" id="1293598"/>
    <lineage>
        <taxon>Bacteria</taxon>
        <taxon>Bacillati</taxon>
        <taxon>Bacillota</taxon>
        <taxon>Bacilli</taxon>
        <taxon>Lactobacillales</taxon>
        <taxon>Lactobacillaceae</taxon>
        <taxon>Lacticaseibacillus</taxon>
    </lineage>
</organism>
<proteinExistence type="inferred from homology"/>
<protein>
    <submittedName>
        <fullName evidence="9">DivIVA protein</fullName>
    </submittedName>
</protein>
<dbReference type="InterPro" id="IPR019933">
    <property type="entry name" value="DivIVA_domain"/>
</dbReference>
<evidence type="ECO:0000256" key="8">
    <source>
        <dbReference type="SAM" id="MobiDB-lite"/>
    </source>
</evidence>
<dbReference type="PANTHER" id="PTHR35794:SF2">
    <property type="entry name" value="CELL DIVISION PROTEIN DIVIVA"/>
    <property type="match status" value="1"/>
</dbReference>
<name>A0A0R2N3P2_9LACO</name>
<evidence type="ECO:0000313" key="9">
    <source>
        <dbReference type="EMBL" id="KRO18371.1"/>
    </source>
</evidence>
<dbReference type="STRING" id="1293598.IV56_GL001503"/>
<comment type="similarity">
    <text evidence="2">Belongs to the DivIVA family.</text>
</comment>
<feature type="coiled-coil region" evidence="7">
    <location>
        <begin position="13"/>
        <end position="47"/>
    </location>
</feature>
<evidence type="ECO:0000256" key="2">
    <source>
        <dbReference type="ARBA" id="ARBA00009008"/>
    </source>
</evidence>
<gene>
    <name evidence="9" type="ORF">IV56_GL001503</name>
</gene>
<evidence type="ECO:0000256" key="5">
    <source>
        <dbReference type="ARBA" id="ARBA00023054"/>
    </source>
</evidence>
<dbReference type="PATRIC" id="fig|1293598.4.peg.1568"/>
<dbReference type="GO" id="GO:0051301">
    <property type="term" value="P:cell division"/>
    <property type="evidence" value="ECO:0007669"/>
    <property type="project" value="UniProtKB-KW"/>
</dbReference>
<feature type="compositionally biased region" description="Polar residues" evidence="8">
    <location>
        <begin position="212"/>
        <end position="227"/>
    </location>
</feature>
<dbReference type="Pfam" id="PF05103">
    <property type="entry name" value="DivIVA"/>
    <property type="match status" value="1"/>
</dbReference>
<feature type="region of interest" description="Disordered" evidence="8">
    <location>
        <begin position="208"/>
        <end position="227"/>
    </location>
</feature>
<sequence>MRGYDQDQVNDFLDQIIKDYTATLNENEQLKKELADSQEKVKYFTDLKDALNQSIIVAQEAADRVKGNAQKEADIIQQQAETNAQDMLTDATEKSNRILSDASEKAKAITIQTEDLKRQTRIFRQRLQVMMESQLEVVKSPEWKQLLASSDDEVEIIDTTASEALDNQPTDPIDSEPEPIQVVDSESEAAAPEPVDATTGDTYTEIVFPEDNPQSEVNSQAPESESN</sequence>
<keyword evidence="10" id="KW-1185">Reference proteome</keyword>
<comment type="caution">
    <text evidence="9">The sequence shown here is derived from an EMBL/GenBank/DDBJ whole genome shotgun (WGS) entry which is preliminary data.</text>
</comment>
<keyword evidence="5 7" id="KW-0175">Coiled coil</keyword>
<evidence type="ECO:0000256" key="1">
    <source>
        <dbReference type="ARBA" id="ARBA00004496"/>
    </source>
</evidence>
<reference evidence="9 10" key="1">
    <citation type="journal article" date="2015" name="Genome Announc.">
        <title>Expanding the biotechnology potential of lactobacilli through comparative genomics of 213 strains and associated genera.</title>
        <authorList>
            <person name="Sun Z."/>
            <person name="Harris H.M."/>
            <person name="McCann A."/>
            <person name="Guo C."/>
            <person name="Argimon S."/>
            <person name="Zhang W."/>
            <person name="Yang X."/>
            <person name="Jeffery I.B."/>
            <person name="Cooney J.C."/>
            <person name="Kagawa T.F."/>
            <person name="Liu W."/>
            <person name="Song Y."/>
            <person name="Salvetti E."/>
            <person name="Wrobel A."/>
            <person name="Rasinkangas P."/>
            <person name="Parkhill J."/>
            <person name="Rea M.C."/>
            <person name="O'Sullivan O."/>
            <person name="Ritari J."/>
            <person name="Douillard F.P."/>
            <person name="Paul Ross R."/>
            <person name="Yang R."/>
            <person name="Briner A.E."/>
            <person name="Felis G.E."/>
            <person name="de Vos W.M."/>
            <person name="Barrangou R."/>
            <person name="Klaenhammer T.R."/>
            <person name="Caufield P.W."/>
            <person name="Cui Y."/>
            <person name="Zhang H."/>
            <person name="O'Toole P.W."/>
        </authorList>
    </citation>
    <scope>NUCLEOTIDE SEQUENCE [LARGE SCALE GENOMIC DNA]</scope>
    <source>
        <strain evidence="9 10">DSM 24301</strain>
    </source>
</reference>
<evidence type="ECO:0000256" key="4">
    <source>
        <dbReference type="ARBA" id="ARBA00022618"/>
    </source>
</evidence>
<keyword evidence="4" id="KW-0132">Cell division</keyword>
<feature type="compositionally biased region" description="Polar residues" evidence="8">
    <location>
        <begin position="160"/>
        <end position="170"/>
    </location>
</feature>
<evidence type="ECO:0000256" key="7">
    <source>
        <dbReference type="SAM" id="Coils"/>
    </source>
</evidence>
<dbReference type="NCBIfam" id="TIGR03544">
    <property type="entry name" value="DivI1A_domain"/>
    <property type="match status" value="1"/>
</dbReference>
<dbReference type="Gene3D" id="6.10.250.660">
    <property type="match status" value="1"/>
</dbReference>
<feature type="region of interest" description="Disordered" evidence="8">
    <location>
        <begin position="160"/>
        <end position="202"/>
    </location>
</feature>
<comment type="subcellular location">
    <subcellularLocation>
        <location evidence="1">Cytoplasm</location>
    </subcellularLocation>
</comment>
<keyword evidence="6" id="KW-0131">Cell cycle</keyword>
<evidence type="ECO:0000256" key="3">
    <source>
        <dbReference type="ARBA" id="ARBA00022490"/>
    </source>
</evidence>
<evidence type="ECO:0000256" key="6">
    <source>
        <dbReference type="ARBA" id="ARBA00023306"/>
    </source>
</evidence>
<evidence type="ECO:0000313" key="10">
    <source>
        <dbReference type="Proteomes" id="UP000050969"/>
    </source>
</evidence>
<dbReference type="Proteomes" id="UP000050969">
    <property type="component" value="Unassembled WGS sequence"/>
</dbReference>
<accession>A0A0R2N3P2</accession>
<dbReference type="AlphaFoldDB" id="A0A0R2N3P2"/>
<dbReference type="EMBL" id="JQCE01000005">
    <property type="protein sequence ID" value="KRO18371.1"/>
    <property type="molecule type" value="Genomic_DNA"/>
</dbReference>